<keyword evidence="3" id="KW-1185">Reference proteome</keyword>
<comment type="caution">
    <text evidence="2">The sequence shown here is derived from an EMBL/GenBank/DDBJ whole genome shotgun (WGS) entry which is preliminary data.</text>
</comment>
<accession>A0A1D3D4E2</accession>
<protein>
    <submittedName>
        <fullName evidence="2">Uncharacterized protein</fullName>
    </submittedName>
</protein>
<dbReference type="AlphaFoldDB" id="A0A1D3D4E2"/>
<feature type="region of interest" description="Disordered" evidence="1">
    <location>
        <begin position="105"/>
        <end position="134"/>
    </location>
</feature>
<evidence type="ECO:0000313" key="2">
    <source>
        <dbReference type="EMBL" id="OEH78316.1"/>
    </source>
</evidence>
<organism evidence="2 3">
    <name type="scientific">Cyclospora cayetanensis</name>
    <dbReference type="NCBI Taxonomy" id="88456"/>
    <lineage>
        <taxon>Eukaryota</taxon>
        <taxon>Sar</taxon>
        <taxon>Alveolata</taxon>
        <taxon>Apicomplexa</taxon>
        <taxon>Conoidasida</taxon>
        <taxon>Coccidia</taxon>
        <taxon>Eucoccidiorida</taxon>
        <taxon>Eimeriorina</taxon>
        <taxon>Eimeriidae</taxon>
        <taxon>Cyclospora</taxon>
    </lineage>
</organism>
<sequence>MATSAMWEEEDTWASSRLSSAEQQIAAVTAAAATAIATAEEGLLLGDDSLADPVVRPCTAATEDPSYATSIRNSSAAIAEAAADSLLLDDWRDDGPDPITAAEAAAAAETHPSDTDLSGSLLDREEPQQQQQALQERMLRMQLQSHAQPQQSQAAAPVCTCGGERASITLQRLSRNVEELKQAVTRSWEEEATEEATLFLPPVPLLMAARTVVQRGRLRLLLFKLLLSLQLTCSRSIQTWHSVSAMCSGCSANKGQRQGDVLTLADNRQQGEETLGKHGGAAQTWRA</sequence>
<name>A0A1D3D4E2_9EIME</name>
<dbReference type="InParanoid" id="A0A1D3D4E2"/>
<dbReference type="VEuPathDB" id="ToxoDB:cyc_06537"/>
<evidence type="ECO:0000256" key="1">
    <source>
        <dbReference type="SAM" id="MobiDB-lite"/>
    </source>
</evidence>
<dbReference type="Proteomes" id="UP000095192">
    <property type="component" value="Unassembled WGS sequence"/>
</dbReference>
<gene>
    <name evidence="2" type="ORF">cyc_06537</name>
</gene>
<proteinExistence type="predicted"/>
<dbReference type="VEuPathDB" id="ToxoDB:LOC34622677"/>
<dbReference type="EMBL" id="JROU02000782">
    <property type="protein sequence ID" value="OEH78316.1"/>
    <property type="molecule type" value="Genomic_DNA"/>
</dbReference>
<evidence type="ECO:0000313" key="3">
    <source>
        <dbReference type="Proteomes" id="UP000095192"/>
    </source>
</evidence>
<reference evidence="2 3" key="1">
    <citation type="journal article" date="2016" name="BMC Genomics">
        <title>Comparative genomics reveals Cyclospora cayetanensis possesses coccidia-like metabolism and invasion components but unique surface antigens.</title>
        <authorList>
            <person name="Liu S."/>
            <person name="Wang L."/>
            <person name="Zheng H."/>
            <person name="Xu Z."/>
            <person name="Roellig D.M."/>
            <person name="Li N."/>
            <person name="Frace M.A."/>
            <person name="Tang K."/>
            <person name="Arrowood M.J."/>
            <person name="Moss D.M."/>
            <person name="Zhang L."/>
            <person name="Feng Y."/>
            <person name="Xiao L."/>
        </authorList>
    </citation>
    <scope>NUCLEOTIDE SEQUENCE [LARGE SCALE GENOMIC DNA]</scope>
    <source>
        <strain evidence="2 3">CHN_HEN01</strain>
    </source>
</reference>